<reference evidence="1 2" key="1">
    <citation type="submission" date="2023-05" db="EMBL/GenBank/DDBJ databases">
        <title>A 100% complete, gapless, phased diploid assembly of the Scenedesmus obliquus UTEX 3031 genome.</title>
        <authorList>
            <person name="Biondi T.C."/>
            <person name="Hanschen E.R."/>
            <person name="Kwon T."/>
            <person name="Eng W."/>
            <person name="Kruse C.P.S."/>
            <person name="Koehler S.I."/>
            <person name="Kunde Y."/>
            <person name="Gleasner C.D."/>
            <person name="You Mak K.T."/>
            <person name="Polle J."/>
            <person name="Hovde B.T."/>
            <person name="Starkenburg S.R."/>
        </authorList>
    </citation>
    <scope>NUCLEOTIDE SEQUENCE [LARGE SCALE GENOMIC DNA]</scope>
    <source>
        <strain evidence="1 2">DOE0152z</strain>
    </source>
</reference>
<sequence>MQGTANEDLEAAKWYEGCHKSTTNEARNSDVQDFWQSCKGNAAGAIKDLTGRETAKKVKEAGRGSHVTLGCEGSEFTRSSRYQAEFCAQHKEGGGEAIKQVTANMYFQAHKNAKANKVLGTGSSLNLSTIY</sequence>
<keyword evidence="2" id="KW-1185">Reference proteome</keyword>
<proteinExistence type="predicted"/>
<gene>
    <name evidence="1" type="ORF">OEZ85_003796</name>
</gene>
<protein>
    <submittedName>
        <fullName evidence="1">Uncharacterized protein</fullName>
    </submittedName>
</protein>
<evidence type="ECO:0000313" key="1">
    <source>
        <dbReference type="EMBL" id="WIA19148.1"/>
    </source>
</evidence>
<dbReference type="EMBL" id="CP126217">
    <property type="protein sequence ID" value="WIA19148.1"/>
    <property type="molecule type" value="Genomic_DNA"/>
</dbReference>
<name>A0ABY8UET0_TETOB</name>
<accession>A0ABY8UET0</accession>
<dbReference type="Proteomes" id="UP001244341">
    <property type="component" value="Chromosome 10b"/>
</dbReference>
<organism evidence="1 2">
    <name type="scientific">Tetradesmus obliquus</name>
    <name type="common">Green alga</name>
    <name type="synonym">Acutodesmus obliquus</name>
    <dbReference type="NCBI Taxonomy" id="3088"/>
    <lineage>
        <taxon>Eukaryota</taxon>
        <taxon>Viridiplantae</taxon>
        <taxon>Chlorophyta</taxon>
        <taxon>core chlorophytes</taxon>
        <taxon>Chlorophyceae</taxon>
        <taxon>CS clade</taxon>
        <taxon>Sphaeropleales</taxon>
        <taxon>Scenedesmaceae</taxon>
        <taxon>Tetradesmus</taxon>
    </lineage>
</organism>
<evidence type="ECO:0000313" key="2">
    <source>
        <dbReference type="Proteomes" id="UP001244341"/>
    </source>
</evidence>